<keyword evidence="18" id="KW-1185">Reference proteome</keyword>
<dbReference type="Gene3D" id="1.20.1550.10">
    <property type="entry name" value="DsbB-like"/>
    <property type="match status" value="1"/>
</dbReference>
<dbReference type="InterPro" id="IPR050183">
    <property type="entry name" value="DsbB"/>
</dbReference>
<gene>
    <name evidence="17" type="ORF">ACFOE0_00530</name>
</gene>
<evidence type="ECO:0000256" key="4">
    <source>
        <dbReference type="ARBA" id="ARBA00022519"/>
    </source>
</evidence>
<keyword evidence="7 16" id="KW-1133">Transmembrane helix</keyword>
<evidence type="ECO:0000256" key="14">
    <source>
        <dbReference type="ARBA" id="ARBA00038526"/>
    </source>
</evidence>
<keyword evidence="6" id="KW-0249">Electron transport</keyword>
<evidence type="ECO:0000256" key="7">
    <source>
        <dbReference type="ARBA" id="ARBA00022989"/>
    </source>
</evidence>
<comment type="function">
    <text evidence="12">Required for disulfide bond formation in some proteins. Part of a redox system composed of DsbI and DsbL that mediates formation of an essential disulfide bond in AssT.</text>
</comment>
<dbReference type="InterPro" id="IPR023380">
    <property type="entry name" value="DsbB-like_sf"/>
</dbReference>
<evidence type="ECO:0000256" key="13">
    <source>
        <dbReference type="ARBA" id="ARBA00038060"/>
    </source>
</evidence>
<feature type="transmembrane region" description="Helical" evidence="16">
    <location>
        <begin position="27"/>
        <end position="47"/>
    </location>
</feature>
<dbReference type="RefSeq" id="WP_248936476.1">
    <property type="nucleotide sequence ID" value="NZ_JAKILF010000005.1"/>
</dbReference>
<sequence>MSIQTFLETFKANPATQLSAMQQERPIWWVMVGAAVFLILSAIFYFQLFLAMDPCELCVYIRFSQCCIVIAGLIILIDPKNNILKFLGLLLAWYAIIQGWAWSYELMHIHNAAHMVVDESMDFFAAAGDAAGAACSTDPRFPLNLPLDEWLPFEFAPTGGCGEDDWSLLGMNMAHYCLIAYTCFMIALAPLTFGWLRTFVGNNKQTQVVAQ</sequence>
<dbReference type="SUPFAM" id="SSF158442">
    <property type="entry name" value="DsbB-like"/>
    <property type="match status" value="1"/>
</dbReference>
<protein>
    <recommendedName>
        <fullName evidence="15">Putative protein-disulfide oxidoreductase DsbI</fullName>
    </recommendedName>
</protein>
<reference evidence="18" key="1">
    <citation type="journal article" date="2019" name="Int. J. Syst. Evol. Microbiol.">
        <title>The Global Catalogue of Microorganisms (GCM) 10K type strain sequencing project: providing services to taxonomists for standard genome sequencing and annotation.</title>
        <authorList>
            <consortium name="The Broad Institute Genomics Platform"/>
            <consortium name="The Broad Institute Genome Sequencing Center for Infectious Disease"/>
            <person name="Wu L."/>
            <person name="Ma J."/>
        </authorList>
    </citation>
    <scope>NUCLEOTIDE SEQUENCE [LARGE SCALE GENOMIC DNA]</scope>
    <source>
        <strain evidence="18">KCTC 52277</strain>
    </source>
</reference>
<evidence type="ECO:0000256" key="2">
    <source>
        <dbReference type="ARBA" id="ARBA00022448"/>
    </source>
</evidence>
<evidence type="ECO:0000313" key="17">
    <source>
        <dbReference type="EMBL" id="MFC3136676.1"/>
    </source>
</evidence>
<feature type="transmembrane region" description="Helical" evidence="16">
    <location>
        <begin position="84"/>
        <end position="102"/>
    </location>
</feature>
<keyword evidence="4" id="KW-0997">Cell inner membrane</keyword>
<comment type="subunit">
    <text evidence="14">Interacts with DsbL.</text>
</comment>
<dbReference type="InterPro" id="IPR003752">
    <property type="entry name" value="DiS_bond_form_DsbB/BdbC"/>
</dbReference>
<evidence type="ECO:0000313" key="18">
    <source>
        <dbReference type="Proteomes" id="UP001595621"/>
    </source>
</evidence>
<dbReference type="Pfam" id="PF02600">
    <property type="entry name" value="DsbB"/>
    <property type="match status" value="1"/>
</dbReference>
<feature type="transmembrane region" description="Helical" evidence="16">
    <location>
        <begin position="173"/>
        <end position="196"/>
    </location>
</feature>
<evidence type="ECO:0000256" key="15">
    <source>
        <dbReference type="ARBA" id="ARBA00039389"/>
    </source>
</evidence>
<comment type="similarity">
    <text evidence="13">Belongs to the DsbB family. DsbI subfamily.</text>
</comment>
<evidence type="ECO:0000256" key="6">
    <source>
        <dbReference type="ARBA" id="ARBA00022982"/>
    </source>
</evidence>
<evidence type="ECO:0000256" key="1">
    <source>
        <dbReference type="ARBA" id="ARBA00004429"/>
    </source>
</evidence>
<evidence type="ECO:0000256" key="8">
    <source>
        <dbReference type="ARBA" id="ARBA00023002"/>
    </source>
</evidence>
<name>A0ABV7GB66_9GAMM</name>
<keyword evidence="9 16" id="KW-0472">Membrane</keyword>
<evidence type="ECO:0000256" key="12">
    <source>
        <dbReference type="ARBA" id="ARBA00037310"/>
    </source>
</evidence>
<keyword evidence="2" id="KW-0813">Transport</keyword>
<evidence type="ECO:0000256" key="11">
    <source>
        <dbReference type="ARBA" id="ARBA00023284"/>
    </source>
</evidence>
<dbReference type="PANTHER" id="PTHR36570">
    <property type="entry name" value="DISULFIDE BOND FORMATION PROTEIN B"/>
    <property type="match status" value="1"/>
</dbReference>
<comment type="subcellular location">
    <subcellularLocation>
        <location evidence="1">Cell inner membrane</location>
        <topology evidence="1">Multi-pass membrane protein</topology>
    </subcellularLocation>
</comment>
<accession>A0ABV7GB66</accession>
<feature type="transmembrane region" description="Helical" evidence="16">
    <location>
        <begin position="59"/>
        <end position="77"/>
    </location>
</feature>
<organism evidence="17 18">
    <name type="scientific">Shewanella submarina</name>
    <dbReference type="NCBI Taxonomy" id="2016376"/>
    <lineage>
        <taxon>Bacteria</taxon>
        <taxon>Pseudomonadati</taxon>
        <taxon>Pseudomonadota</taxon>
        <taxon>Gammaproteobacteria</taxon>
        <taxon>Alteromonadales</taxon>
        <taxon>Shewanellaceae</taxon>
        <taxon>Shewanella</taxon>
    </lineage>
</organism>
<keyword evidence="11" id="KW-0676">Redox-active center</keyword>
<keyword evidence="10" id="KW-1015">Disulfide bond</keyword>
<keyword evidence="5 16" id="KW-0812">Transmembrane</keyword>
<dbReference type="Proteomes" id="UP001595621">
    <property type="component" value="Unassembled WGS sequence"/>
</dbReference>
<comment type="caution">
    <text evidence="17">The sequence shown here is derived from an EMBL/GenBank/DDBJ whole genome shotgun (WGS) entry which is preliminary data.</text>
</comment>
<dbReference type="EMBL" id="JBHRTD010000001">
    <property type="protein sequence ID" value="MFC3136676.1"/>
    <property type="molecule type" value="Genomic_DNA"/>
</dbReference>
<dbReference type="PANTHER" id="PTHR36570:SF1">
    <property type="entry name" value="PROTEIN-DISULFIDE OXIDOREDUCTASE DSBI"/>
    <property type="match status" value="1"/>
</dbReference>
<evidence type="ECO:0000256" key="5">
    <source>
        <dbReference type="ARBA" id="ARBA00022692"/>
    </source>
</evidence>
<evidence type="ECO:0000256" key="9">
    <source>
        <dbReference type="ARBA" id="ARBA00023136"/>
    </source>
</evidence>
<keyword evidence="8" id="KW-0560">Oxidoreductase</keyword>
<evidence type="ECO:0000256" key="10">
    <source>
        <dbReference type="ARBA" id="ARBA00023157"/>
    </source>
</evidence>
<keyword evidence="3" id="KW-1003">Cell membrane</keyword>
<proteinExistence type="inferred from homology"/>
<evidence type="ECO:0000256" key="3">
    <source>
        <dbReference type="ARBA" id="ARBA00022475"/>
    </source>
</evidence>
<evidence type="ECO:0000256" key="16">
    <source>
        <dbReference type="SAM" id="Phobius"/>
    </source>
</evidence>